<comment type="function">
    <text evidence="1">Could possibly oxidize fatty acids using specific components.</text>
</comment>
<evidence type="ECO:0000256" key="6">
    <source>
        <dbReference type="ARBA" id="ARBA00023239"/>
    </source>
</evidence>
<dbReference type="CDD" id="cd06558">
    <property type="entry name" value="crotonase-like"/>
    <property type="match status" value="1"/>
</dbReference>
<comment type="catalytic activity">
    <reaction evidence="8">
        <text>a 4-saturated-(3S)-3-hydroxyacyl-CoA = a (3E)-enoyl-CoA + H2O</text>
        <dbReference type="Rhea" id="RHEA:20724"/>
        <dbReference type="ChEBI" id="CHEBI:15377"/>
        <dbReference type="ChEBI" id="CHEBI:58521"/>
        <dbReference type="ChEBI" id="CHEBI:137480"/>
        <dbReference type="EC" id="4.2.1.17"/>
    </reaction>
</comment>
<feature type="domain" description="Thiolase-like protein type 1 additional C-terminal" evidence="12">
    <location>
        <begin position="451"/>
        <end position="527"/>
    </location>
</feature>
<protein>
    <recommendedName>
        <fullName evidence="9">Probable enoyl-CoA hydratase EchA17</fullName>
        <ecNumber evidence="3">4.2.1.17</ecNumber>
    </recommendedName>
    <alternativeName>
        <fullName evidence="10">Probable enoyl-CoA hydratase echA17</fullName>
    </alternativeName>
</protein>
<comment type="catalytic activity">
    <reaction evidence="7">
        <text>a (3S)-3-hydroxyacyl-CoA = a (2E)-enoyl-CoA + H2O</text>
        <dbReference type="Rhea" id="RHEA:16105"/>
        <dbReference type="ChEBI" id="CHEBI:15377"/>
        <dbReference type="ChEBI" id="CHEBI:57318"/>
        <dbReference type="ChEBI" id="CHEBI:58856"/>
        <dbReference type="EC" id="4.2.1.17"/>
    </reaction>
</comment>
<keyword evidence="14" id="KW-1185">Reference proteome</keyword>
<dbReference type="Gene3D" id="3.40.47.10">
    <property type="match status" value="1"/>
</dbReference>
<reference evidence="13 14" key="1">
    <citation type="submission" date="2018-03" db="EMBL/GenBank/DDBJ databases">
        <title>Characteristics and genome of n-alkane degrading marine bacteria Gordonia iterans isolated from crude oil contaminated in Tae-an, South Korea.</title>
        <authorList>
            <person name="Lee S.-S."/>
            <person name="Kim H."/>
        </authorList>
    </citation>
    <scope>NUCLEOTIDE SEQUENCE [LARGE SCALE GENOMIC DNA]</scope>
    <source>
        <strain evidence="13 14">Co17</strain>
    </source>
</reference>
<keyword evidence="5" id="KW-0443">Lipid metabolism</keyword>
<dbReference type="InterPro" id="IPR040771">
    <property type="entry name" value="TLP1_add_C"/>
</dbReference>
<evidence type="ECO:0000256" key="7">
    <source>
        <dbReference type="ARBA" id="ARBA00023709"/>
    </source>
</evidence>
<evidence type="ECO:0000256" key="10">
    <source>
        <dbReference type="ARBA" id="ARBA00073436"/>
    </source>
</evidence>
<dbReference type="InterPro" id="IPR014748">
    <property type="entry name" value="Enoyl-CoA_hydra_C"/>
</dbReference>
<evidence type="ECO:0000256" key="5">
    <source>
        <dbReference type="ARBA" id="ARBA00023098"/>
    </source>
</evidence>
<evidence type="ECO:0000256" key="4">
    <source>
        <dbReference type="ARBA" id="ARBA00022832"/>
    </source>
</evidence>
<evidence type="ECO:0000313" key="14">
    <source>
        <dbReference type="Proteomes" id="UP000239814"/>
    </source>
</evidence>
<keyword evidence="4" id="KW-0276">Fatty acid metabolism</keyword>
<sequence>MHATRRSPPVTESSTPEAVSALPVSIPGVDPDTPVIVGVGQAAERLDDPGYAALGEADLAARAVAAAFDDTGAPAERIASSIDVVAAVRSFEKSSPASASPLGRPDNMPRAVAARTGMHPRRAIEEVTGGQSPQHLVTEFSGEIAAGRAHAVVLLGAEVMSTVRRALTGDGEKPDYTEHVDGQLEDRGFGIAGLTSVEEVKHGLVLPTHQYALLENARRHRLGLSRAEYALQMGELFAPMTRVAAQNPYAAAPREHTAAELAEPSERNRLVALPYPRRLIARDQVNQAAAVVLMSAAAATAAGIDPSRWVFLHGHADVVEQPLLARPDLSRAPSQPAALTEALQMAGTSIDRIDHFDLYSCFPIAVFNVAEEFGLDADDPRGLTATGGLPYFGGPGNNYSMHGIAEIVQRVRRDPGALGLVTANGGVLSKFSVGIYSTEPAPWRPSTSSRLQAELDRRERIPLCRYADGPAVIETFTVADPGGDSRMGLVIGRTPDGARFLSTVERGDDALFDLLCGDDDPVGAQVFARSSAKGNTVTLDEATMDRLRPRRPIGFRDSYDDVLVRRDGHVLEIVINRPEARNALRAKTNAELDEIFDAYFADPDLWVAILTGAGEKAFSSGNDLAASGGVGALAVPENGFGGLTSRRDKPKPIIAAVNGFALGGGLEIALVSHLIVADEHATFGLPEVRVGLVAAAGGLVRLPRVIPPAVAQDMLLTGRRLDAQEALQYGLISRIAPHGDVLALAREVAAEILAGSPTSVRASIAVTAAADADADTVTAVRDSVSVLDTVIVSQDTTEGIMAFVQKREPRWTGR</sequence>
<evidence type="ECO:0000256" key="3">
    <source>
        <dbReference type="ARBA" id="ARBA00012076"/>
    </source>
</evidence>
<dbReference type="PANTHER" id="PTHR11941:SF169">
    <property type="entry name" value="(7AS)-7A-METHYL-1,5-DIOXO-2,3,5,6,7,7A-HEXAHYDRO-1H-INDENE-CARBOXYL-COA HYDROLASE"/>
    <property type="match status" value="1"/>
</dbReference>
<dbReference type="Gene3D" id="1.10.12.10">
    <property type="entry name" value="Lyase 2-enoyl-coa Hydratase, Chain A, domain 2"/>
    <property type="match status" value="1"/>
</dbReference>
<accession>A0A2S0KI54</accession>
<dbReference type="SUPFAM" id="SSF53901">
    <property type="entry name" value="Thiolase-like"/>
    <property type="match status" value="2"/>
</dbReference>
<dbReference type="GO" id="GO:0016746">
    <property type="term" value="F:acyltransferase activity"/>
    <property type="evidence" value="ECO:0007669"/>
    <property type="project" value="InterPro"/>
</dbReference>
<keyword evidence="13" id="KW-0808">Transferase</keyword>
<dbReference type="OrthoDB" id="4470569at2"/>
<dbReference type="InterPro" id="IPR001753">
    <property type="entry name" value="Enoyl-CoA_hydra/iso"/>
</dbReference>
<dbReference type="Gene3D" id="3.90.226.10">
    <property type="entry name" value="2-enoyl-CoA Hydratase, Chain A, domain 1"/>
    <property type="match status" value="1"/>
</dbReference>
<dbReference type="Pfam" id="PF18313">
    <property type="entry name" value="TLP1_add_C"/>
    <property type="match status" value="1"/>
</dbReference>
<gene>
    <name evidence="13" type="ORF">C6V83_14830</name>
</gene>
<dbReference type="InterPro" id="IPR018376">
    <property type="entry name" value="Enoyl-CoA_hyd/isom_CS"/>
</dbReference>
<evidence type="ECO:0000313" key="13">
    <source>
        <dbReference type="EMBL" id="AVM01326.1"/>
    </source>
</evidence>
<evidence type="ECO:0000256" key="9">
    <source>
        <dbReference type="ARBA" id="ARBA00039456"/>
    </source>
</evidence>
<dbReference type="InterPro" id="IPR029045">
    <property type="entry name" value="ClpP/crotonase-like_dom_sf"/>
</dbReference>
<dbReference type="FunFam" id="3.90.226.10:FF:000009">
    <property type="entry name" value="Carnitinyl-CoA dehydratase"/>
    <property type="match status" value="1"/>
</dbReference>
<name>A0A2S0KI54_9ACTN</name>
<evidence type="ECO:0000256" key="2">
    <source>
        <dbReference type="ARBA" id="ARBA00005254"/>
    </source>
</evidence>
<dbReference type="InterPro" id="IPR016039">
    <property type="entry name" value="Thiolase-like"/>
</dbReference>
<evidence type="ECO:0000256" key="1">
    <source>
        <dbReference type="ARBA" id="ARBA00002994"/>
    </source>
</evidence>
<evidence type="ECO:0000259" key="12">
    <source>
        <dbReference type="Pfam" id="PF18313"/>
    </source>
</evidence>
<dbReference type="PANTHER" id="PTHR11941">
    <property type="entry name" value="ENOYL-COA HYDRATASE-RELATED"/>
    <property type="match status" value="1"/>
</dbReference>
<evidence type="ECO:0000256" key="11">
    <source>
        <dbReference type="RuleBase" id="RU003707"/>
    </source>
</evidence>
<dbReference type="SUPFAM" id="SSF52096">
    <property type="entry name" value="ClpP/crotonase"/>
    <property type="match status" value="1"/>
</dbReference>
<proteinExistence type="inferred from homology"/>
<dbReference type="EMBL" id="CP027433">
    <property type="protein sequence ID" value="AVM01326.1"/>
    <property type="molecule type" value="Genomic_DNA"/>
</dbReference>
<comment type="similarity">
    <text evidence="2 11">Belongs to the enoyl-CoA hydratase/isomerase family.</text>
</comment>
<dbReference type="GO" id="GO:0006635">
    <property type="term" value="P:fatty acid beta-oxidation"/>
    <property type="evidence" value="ECO:0007669"/>
    <property type="project" value="TreeGrafter"/>
</dbReference>
<dbReference type="EC" id="4.2.1.17" evidence="3"/>
<dbReference type="NCBIfam" id="NF006105">
    <property type="entry name" value="PRK08257.1-4"/>
    <property type="match status" value="1"/>
</dbReference>
<dbReference type="KEGG" id="git:C6V83_14830"/>
<dbReference type="GO" id="GO:0004300">
    <property type="term" value="F:enoyl-CoA hydratase activity"/>
    <property type="evidence" value="ECO:0007669"/>
    <property type="project" value="UniProtKB-EC"/>
</dbReference>
<keyword evidence="6" id="KW-0456">Lyase</keyword>
<evidence type="ECO:0000256" key="8">
    <source>
        <dbReference type="ARBA" id="ARBA00023717"/>
    </source>
</evidence>
<dbReference type="Gene3D" id="2.40.50.840">
    <property type="match status" value="1"/>
</dbReference>
<dbReference type="Proteomes" id="UP000239814">
    <property type="component" value="Chromosome"/>
</dbReference>
<organism evidence="13 14">
    <name type="scientific">Gordonia iterans</name>
    <dbReference type="NCBI Taxonomy" id="1004901"/>
    <lineage>
        <taxon>Bacteria</taxon>
        <taxon>Bacillati</taxon>
        <taxon>Actinomycetota</taxon>
        <taxon>Actinomycetes</taxon>
        <taxon>Mycobacteriales</taxon>
        <taxon>Gordoniaceae</taxon>
        <taxon>Gordonia</taxon>
    </lineage>
</organism>
<dbReference type="RefSeq" id="WP_105943034.1">
    <property type="nucleotide sequence ID" value="NZ_CP027433.1"/>
</dbReference>
<dbReference type="PROSITE" id="PS00166">
    <property type="entry name" value="ENOYL_COA_HYDRATASE"/>
    <property type="match status" value="1"/>
</dbReference>
<dbReference type="Pfam" id="PF00378">
    <property type="entry name" value="ECH_1"/>
    <property type="match status" value="1"/>
</dbReference>
<dbReference type="AlphaFoldDB" id="A0A2S0KI54"/>